<sequence length="357" mass="40339">MKSLFYLVSMLLLAASVQAVEVTQLYQTEVTVNDRSRGERQRNYPKALTQTLVKLTGDAQIGSDPRVKKMLASATGYVSKFEYLSSPLRLQVNFDPSQLLKTMRQQRLPIWGNQRPLTLVWLATEDESGDRQMFSEQLPPATLAQWQQSADDKGLPLSLPLMDLEDAMRVSVNDVWGFFVDPIADASQRYRADFFALAKLSPTDEGWEYWVTLYPYEAPASEDRYGFGNVRRSVMQSSGVLADDVAAKHALQADIADYFARRYASVASEEKGQKQLTFVLSGQMEELIEIERYLNQQSSISSATLVSLKDNQVSFEIEVVGSLQALRQILELDPKVEALPTDDQLVERSLYRWIGQP</sequence>
<evidence type="ECO:0000256" key="1">
    <source>
        <dbReference type="SAM" id="SignalP"/>
    </source>
</evidence>
<dbReference type="InterPro" id="IPR018642">
    <property type="entry name" value="DUF2066"/>
</dbReference>
<reference evidence="2 3" key="1">
    <citation type="submission" date="2019-04" db="EMBL/GenBank/DDBJ databases">
        <authorList>
            <person name="Hwang J.C."/>
        </authorList>
    </citation>
    <scope>NUCLEOTIDE SEQUENCE [LARGE SCALE GENOMIC DNA]</scope>
    <source>
        <strain evidence="2 3">IMCC35002</strain>
    </source>
</reference>
<feature type="chain" id="PRO_5020679695" evidence="1">
    <location>
        <begin position="20"/>
        <end position="357"/>
    </location>
</feature>
<accession>A0A4U1BPJ4</accession>
<feature type="signal peptide" evidence="1">
    <location>
        <begin position="1"/>
        <end position="19"/>
    </location>
</feature>
<keyword evidence="3" id="KW-1185">Reference proteome</keyword>
<dbReference type="Pfam" id="PF09839">
    <property type="entry name" value="DUF2066"/>
    <property type="match status" value="1"/>
</dbReference>
<dbReference type="AlphaFoldDB" id="A0A4U1BPJ4"/>
<name>A0A4U1BPJ4_9GAMM</name>
<dbReference type="Proteomes" id="UP000305675">
    <property type="component" value="Unassembled WGS sequence"/>
</dbReference>
<gene>
    <name evidence="2" type="ORF">FCL42_11695</name>
</gene>
<evidence type="ECO:0000313" key="3">
    <source>
        <dbReference type="Proteomes" id="UP000305675"/>
    </source>
</evidence>
<protein>
    <submittedName>
        <fullName evidence="2">DUF2066 domain-containing protein</fullName>
    </submittedName>
</protein>
<comment type="caution">
    <text evidence="2">The sequence shown here is derived from an EMBL/GenBank/DDBJ whole genome shotgun (WGS) entry which is preliminary data.</text>
</comment>
<evidence type="ECO:0000313" key="2">
    <source>
        <dbReference type="EMBL" id="TKB54468.1"/>
    </source>
</evidence>
<organism evidence="2 3">
    <name type="scientific">Ferrimonas aestuarii</name>
    <dbReference type="NCBI Taxonomy" id="2569539"/>
    <lineage>
        <taxon>Bacteria</taxon>
        <taxon>Pseudomonadati</taxon>
        <taxon>Pseudomonadota</taxon>
        <taxon>Gammaproteobacteria</taxon>
        <taxon>Alteromonadales</taxon>
        <taxon>Ferrimonadaceae</taxon>
        <taxon>Ferrimonas</taxon>
    </lineage>
</organism>
<dbReference type="EMBL" id="SWCJ01000008">
    <property type="protein sequence ID" value="TKB54468.1"/>
    <property type="molecule type" value="Genomic_DNA"/>
</dbReference>
<keyword evidence="1" id="KW-0732">Signal</keyword>
<dbReference type="RefSeq" id="WP_136863603.1">
    <property type="nucleotide sequence ID" value="NZ_SWCJ01000008.1"/>
</dbReference>
<proteinExistence type="predicted"/>
<dbReference type="OrthoDB" id="6195299at2"/>